<keyword evidence="3" id="KW-0732">Signal</keyword>
<evidence type="ECO:0000313" key="10">
    <source>
        <dbReference type="EMBL" id="WWX25552.1"/>
    </source>
</evidence>
<protein>
    <recommendedName>
        <fullName evidence="2">peptidylprolyl isomerase</fullName>
        <ecNumber evidence="2">5.2.1.8</ecNumber>
    </recommendedName>
</protein>
<gene>
    <name evidence="10" type="ORF">V8247_00860</name>
</gene>
<evidence type="ECO:0000256" key="4">
    <source>
        <dbReference type="ARBA" id="ARBA00023110"/>
    </source>
</evidence>
<evidence type="ECO:0000256" key="6">
    <source>
        <dbReference type="PROSITE-ProRule" id="PRU00278"/>
    </source>
</evidence>
<name>A0ABZ2J3U6_9CHLR</name>
<proteinExistence type="predicted"/>
<comment type="catalytic activity">
    <reaction evidence="1">
        <text>[protein]-peptidylproline (omega=180) = [protein]-peptidylproline (omega=0)</text>
        <dbReference type="Rhea" id="RHEA:16237"/>
        <dbReference type="Rhea" id="RHEA-COMP:10747"/>
        <dbReference type="Rhea" id="RHEA-COMP:10748"/>
        <dbReference type="ChEBI" id="CHEBI:83833"/>
        <dbReference type="ChEBI" id="CHEBI:83834"/>
        <dbReference type="EC" id="5.2.1.8"/>
    </reaction>
</comment>
<keyword evidence="5 6" id="KW-0413">Isomerase</keyword>
<feature type="region of interest" description="Disordered" evidence="7">
    <location>
        <begin position="1"/>
        <end position="22"/>
    </location>
</feature>
<dbReference type="Gene3D" id="3.10.50.40">
    <property type="match status" value="2"/>
</dbReference>
<keyword evidence="8" id="KW-0812">Transmembrane</keyword>
<keyword evidence="4 6" id="KW-0697">Rotamase</keyword>
<dbReference type="InterPro" id="IPR046357">
    <property type="entry name" value="PPIase_dom_sf"/>
</dbReference>
<evidence type="ECO:0000259" key="9">
    <source>
        <dbReference type="PROSITE" id="PS50198"/>
    </source>
</evidence>
<dbReference type="PROSITE" id="PS50198">
    <property type="entry name" value="PPIC_PPIASE_2"/>
    <property type="match status" value="1"/>
</dbReference>
<keyword evidence="11" id="KW-1185">Reference proteome</keyword>
<sequence>MAKKHKKHAQPHNVLSHKAKSKLAKQHQKQKVTRWIGLGIIGAVALVLSIGVIATWLIPVYIPLQQTVVSVNGTNYSASYVSKMVNFYTGGDPTYSYLYIDLVLGQIEKNQLMNEAAAELGITVSDKEVKEAIKAAGLDDNKVTRDIVTASLLYQKLNEKHFEMIVPLSGEQRQALVMLLESEAQAEAVKARLLNGESFADIAKELSLDDTTVTLEGDMGYHPPGFLDDKLGADGLDAKVDAGQPGNTGYFYDADKSKKLGYWVVKVTDRQTVNDNVQVQVYGILLPTVEKAQEARQRILDGEDFADVVEDMTQDITSKAKGGDLGLLTAGGAELPYSDYIFDENTLLDDLSAPIRAEVATTGAWWFYQVASVEQSKLYSEEDRNTLLDQAFTDWMDGLETDPANDIVRAELTDELKDLIAEQSLS</sequence>
<evidence type="ECO:0000256" key="2">
    <source>
        <dbReference type="ARBA" id="ARBA00013194"/>
    </source>
</evidence>
<organism evidence="10 11">
    <name type="scientific">Candidatus Dehalogenimonas loeffleri</name>
    <dbReference type="NCBI Taxonomy" id="3127115"/>
    <lineage>
        <taxon>Bacteria</taxon>
        <taxon>Bacillati</taxon>
        <taxon>Chloroflexota</taxon>
        <taxon>Dehalococcoidia</taxon>
        <taxon>Dehalococcoidales</taxon>
        <taxon>Dehalococcoidaceae</taxon>
        <taxon>Dehalogenimonas</taxon>
    </lineage>
</organism>
<dbReference type="PANTHER" id="PTHR47245:SF1">
    <property type="entry name" value="FOLDASE PROTEIN PRSA"/>
    <property type="match status" value="1"/>
</dbReference>
<evidence type="ECO:0000256" key="1">
    <source>
        <dbReference type="ARBA" id="ARBA00000971"/>
    </source>
</evidence>
<dbReference type="RefSeq" id="WP_338737817.1">
    <property type="nucleotide sequence ID" value="NZ_CP146612.1"/>
</dbReference>
<dbReference type="PANTHER" id="PTHR47245">
    <property type="entry name" value="PEPTIDYLPROLYL ISOMERASE"/>
    <property type="match status" value="1"/>
</dbReference>
<accession>A0ABZ2J3U6</accession>
<dbReference type="InterPro" id="IPR050245">
    <property type="entry name" value="PrsA_foldase"/>
</dbReference>
<dbReference type="InterPro" id="IPR027304">
    <property type="entry name" value="Trigger_fact/SurA_dom_sf"/>
</dbReference>
<dbReference type="SUPFAM" id="SSF109998">
    <property type="entry name" value="Triger factor/SurA peptide-binding domain-like"/>
    <property type="match status" value="1"/>
</dbReference>
<keyword evidence="8" id="KW-1133">Transmembrane helix</keyword>
<evidence type="ECO:0000256" key="3">
    <source>
        <dbReference type="ARBA" id="ARBA00022729"/>
    </source>
</evidence>
<dbReference type="SUPFAM" id="SSF54534">
    <property type="entry name" value="FKBP-like"/>
    <property type="match status" value="2"/>
</dbReference>
<dbReference type="InterPro" id="IPR000297">
    <property type="entry name" value="PPIase_PpiC"/>
</dbReference>
<dbReference type="Pfam" id="PF13616">
    <property type="entry name" value="Rotamase_3"/>
    <property type="match status" value="2"/>
</dbReference>
<keyword evidence="8" id="KW-0472">Membrane</keyword>
<feature type="domain" description="PpiC" evidence="9">
    <location>
        <begin position="276"/>
        <end position="342"/>
    </location>
</feature>
<evidence type="ECO:0000256" key="7">
    <source>
        <dbReference type="SAM" id="MobiDB-lite"/>
    </source>
</evidence>
<dbReference type="EMBL" id="CP146612">
    <property type="protein sequence ID" value="WWX25552.1"/>
    <property type="molecule type" value="Genomic_DNA"/>
</dbReference>
<dbReference type="Proteomes" id="UP001375370">
    <property type="component" value="Chromosome"/>
</dbReference>
<dbReference type="GO" id="GO:0003755">
    <property type="term" value="F:peptidyl-prolyl cis-trans isomerase activity"/>
    <property type="evidence" value="ECO:0007669"/>
    <property type="project" value="UniProtKB-EC"/>
</dbReference>
<evidence type="ECO:0000256" key="5">
    <source>
        <dbReference type="ARBA" id="ARBA00023235"/>
    </source>
</evidence>
<reference evidence="10 11" key="1">
    <citation type="submission" date="2024-03" db="EMBL/GenBank/DDBJ databases">
        <title>A Dehalogenimonas Isolated from Estuarine Sediments Dihaloeliminates Chlorinated Alkanes.</title>
        <authorList>
            <person name="Yang Y."/>
            <person name="Wang H."/>
        </authorList>
    </citation>
    <scope>NUCLEOTIDE SEQUENCE [LARGE SCALE GENOMIC DNA]</scope>
    <source>
        <strain evidence="10 11">W</strain>
    </source>
</reference>
<feature type="transmembrane region" description="Helical" evidence="8">
    <location>
        <begin position="35"/>
        <end position="58"/>
    </location>
</feature>
<evidence type="ECO:0000313" key="11">
    <source>
        <dbReference type="Proteomes" id="UP001375370"/>
    </source>
</evidence>
<dbReference type="EC" id="5.2.1.8" evidence="2"/>
<evidence type="ECO:0000256" key="8">
    <source>
        <dbReference type="SAM" id="Phobius"/>
    </source>
</evidence>